<gene>
    <name evidence="1" type="ORF">EZS28_036365</name>
</gene>
<evidence type="ECO:0000313" key="2">
    <source>
        <dbReference type="Proteomes" id="UP000324800"/>
    </source>
</evidence>
<dbReference type="EMBL" id="SNRW01017678">
    <property type="protein sequence ID" value="KAA6368108.1"/>
    <property type="molecule type" value="Genomic_DNA"/>
</dbReference>
<proteinExistence type="predicted"/>
<accession>A0A5J4UC76</accession>
<organism evidence="1 2">
    <name type="scientific">Streblomastix strix</name>
    <dbReference type="NCBI Taxonomy" id="222440"/>
    <lineage>
        <taxon>Eukaryota</taxon>
        <taxon>Metamonada</taxon>
        <taxon>Preaxostyla</taxon>
        <taxon>Oxymonadida</taxon>
        <taxon>Streblomastigidae</taxon>
        <taxon>Streblomastix</taxon>
    </lineage>
</organism>
<protein>
    <submittedName>
        <fullName evidence="1">Uncharacterized protein</fullName>
    </submittedName>
</protein>
<evidence type="ECO:0000313" key="1">
    <source>
        <dbReference type="EMBL" id="KAA6368108.1"/>
    </source>
</evidence>
<sequence length="134" mass="15555">MGISPMIIINPKKTLRITPTSLEEQHIRKPELYPRTGTSIEQDLFPLDERMVDATLNGTPLIGRRYVIAQIEQIAIYFYFVSIRVFSQTDLINNGALLSVIDSRGIIQPELWLLDCVIYDFDIRNQIWRQGEFQ</sequence>
<dbReference type="Proteomes" id="UP000324800">
    <property type="component" value="Unassembled WGS sequence"/>
</dbReference>
<name>A0A5J4UC76_9EUKA</name>
<comment type="caution">
    <text evidence="1">The sequence shown here is derived from an EMBL/GenBank/DDBJ whole genome shotgun (WGS) entry which is preliminary data.</text>
</comment>
<dbReference type="AlphaFoldDB" id="A0A5J4UC76"/>
<reference evidence="1 2" key="1">
    <citation type="submission" date="2019-03" db="EMBL/GenBank/DDBJ databases">
        <title>Single cell metagenomics reveals metabolic interactions within the superorganism composed of flagellate Streblomastix strix and complex community of Bacteroidetes bacteria on its surface.</title>
        <authorList>
            <person name="Treitli S.C."/>
            <person name="Kolisko M."/>
            <person name="Husnik F."/>
            <person name="Keeling P."/>
            <person name="Hampl V."/>
        </authorList>
    </citation>
    <scope>NUCLEOTIDE SEQUENCE [LARGE SCALE GENOMIC DNA]</scope>
    <source>
        <strain evidence="1">ST1C</strain>
    </source>
</reference>